<comment type="caution">
    <text evidence="1">The sequence shown here is derived from an EMBL/GenBank/DDBJ whole genome shotgun (WGS) entry which is preliminary data.</text>
</comment>
<accession>X1VS09</accession>
<protein>
    <submittedName>
        <fullName evidence="1">Uncharacterized protein</fullName>
    </submittedName>
</protein>
<organism evidence="1">
    <name type="scientific">marine sediment metagenome</name>
    <dbReference type="NCBI Taxonomy" id="412755"/>
    <lineage>
        <taxon>unclassified sequences</taxon>
        <taxon>metagenomes</taxon>
        <taxon>ecological metagenomes</taxon>
    </lineage>
</organism>
<dbReference type="AlphaFoldDB" id="X1VS09"/>
<name>X1VS09_9ZZZZ</name>
<evidence type="ECO:0000313" key="1">
    <source>
        <dbReference type="EMBL" id="GAJ23407.1"/>
    </source>
</evidence>
<proteinExistence type="predicted"/>
<dbReference type="Gene3D" id="1.10.357.10">
    <property type="entry name" value="Tetracycline Repressor, domain 2"/>
    <property type="match status" value="1"/>
</dbReference>
<dbReference type="EMBL" id="BARW01035871">
    <property type="protein sequence ID" value="GAJ23407.1"/>
    <property type="molecule type" value="Genomic_DNA"/>
</dbReference>
<reference evidence="1" key="1">
    <citation type="journal article" date="2014" name="Front. Microbiol.">
        <title>High frequency of phylogenetically diverse reductive dehalogenase-homologous genes in deep subseafloor sedimentary metagenomes.</title>
        <authorList>
            <person name="Kawai M."/>
            <person name="Futagami T."/>
            <person name="Toyoda A."/>
            <person name="Takaki Y."/>
            <person name="Nishi S."/>
            <person name="Hori S."/>
            <person name="Arai W."/>
            <person name="Tsubouchi T."/>
            <person name="Morono Y."/>
            <person name="Uchiyama I."/>
            <person name="Ito T."/>
            <person name="Fujiyama A."/>
            <person name="Inagaki F."/>
            <person name="Takami H."/>
        </authorList>
    </citation>
    <scope>NUCLEOTIDE SEQUENCE</scope>
    <source>
        <strain evidence="1">Expedition CK06-06</strain>
    </source>
</reference>
<gene>
    <name evidence="1" type="ORF">S12H4_55846</name>
</gene>
<sequence length="97" mass="11038">MAPEFSKIIRQGVNEKVFNTPFPDEAASLIFEIANTFSERIPSLISGSDKNSKSLDEAEKEFRVYENAIERIIGAEEGTVNIVNRDILNYFHEKINM</sequence>